<proteinExistence type="predicted"/>
<name>A0ACD5YU23_AVESA</name>
<sequence length="148" mass="16932">MTGGDRATAATAAAWMENRRKGPKLRRPNDPPACYGPLEEEFTVEINHGGFFCGFGNAKSYVDGKQARFDDCEADTWSPLWLYDFMEQLGYPDRDKYSLYWLLPRKDLGSRLRIVDRDIDTMHMISVVPNFSTFRCSGCKDWDLSVDA</sequence>
<dbReference type="EnsemblPlants" id="AVESA.00010b.r2.6AG1067460.1">
    <property type="protein sequence ID" value="AVESA.00010b.r2.6AG1067460.1.CDS"/>
    <property type="gene ID" value="AVESA.00010b.r2.6AG1067460"/>
</dbReference>
<keyword evidence="2" id="KW-1185">Reference proteome</keyword>
<protein>
    <submittedName>
        <fullName evidence="1">Uncharacterized protein</fullName>
    </submittedName>
</protein>
<reference evidence="1" key="1">
    <citation type="submission" date="2021-05" db="EMBL/GenBank/DDBJ databases">
        <authorList>
            <person name="Scholz U."/>
            <person name="Mascher M."/>
            <person name="Fiebig A."/>
        </authorList>
    </citation>
    <scope>NUCLEOTIDE SEQUENCE [LARGE SCALE GENOMIC DNA]</scope>
</reference>
<organism evidence="1 2">
    <name type="scientific">Avena sativa</name>
    <name type="common">Oat</name>
    <dbReference type="NCBI Taxonomy" id="4498"/>
    <lineage>
        <taxon>Eukaryota</taxon>
        <taxon>Viridiplantae</taxon>
        <taxon>Streptophyta</taxon>
        <taxon>Embryophyta</taxon>
        <taxon>Tracheophyta</taxon>
        <taxon>Spermatophyta</taxon>
        <taxon>Magnoliopsida</taxon>
        <taxon>Liliopsida</taxon>
        <taxon>Poales</taxon>
        <taxon>Poaceae</taxon>
        <taxon>BOP clade</taxon>
        <taxon>Pooideae</taxon>
        <taxon>Poodae</taxon>
        <taxon>Poeae</taxon>
        <taxon>Poeae Chloroplast Group 1 (Aveneae type)</taxon>
        <taxon>Aveninae</taxon>
        <taxon>Avena</taxon>
    </lineage>
</organism>
<accession>A0ACD5YU23</accession>
<dbReference type="Proteomes" id="UP001732700">
    <property type="component" value="Chromosome 6A"/>
</dbReference>
<evidence type="ECO:0000313" key="1">
    <source>
        <dbReference type="EnsemblPlants" id="AVESA.00010b.r2.6AG1067460.1.CDS"/>
    </source>
</evidence>
<evidence type="ECO:0000313" key="2">
    <source>
        <dbReference type="Proteomes" id="UP001732700"/>
    </source>
</evidence>
<reference evidence="1" key="2">
    <citation type="submission" date="2025-09" db="UniProtKB">
        <authorList>
            <consortium name="EnsemblPlants"/>
        </authorList>
    </citation>
    <scope>IDENTIFICATION</scope>
</reference>